<protein>
    <submittedName>
        <fullName evidence="1">Uncharacterized protein</fullName>
    </submittedName>
</protein>
<organism evidence="1 2">
    <name type="scientific">Pluteus cervinus</name>
    <dbReference type="NCBI Taxonomy" id="181527"/>
    <lineage>
        <taxon>Eukaryota</taxon>
        <taxon>Fungi</taxon>
        <taxon>Dikarya</taxon>
        <taxon>Basidiomycota</taxon>
        <taxon>Agaricomycotina</taxon>
        <taxon>Agaricomycetes</taxon>
        <taxon>Agaricomycetidae</taxon>
        <taxon>Agaricales</taxon>
        <taxon>Pluteineae</taxon>
        <taxon>Pluteaceae</taxon>
        <taxon>Pluteus</taxon>
    </lineage>
</organism>
<proteinExistence type="predicted"/>
<sequence length="544" mass="62146">MAFYTDELECRVGYTNEVFSPEQTNEIKRRLTEAVIELEELELNILLYEGQTLISSSSSVSGYMTSTGSCIPRTNRYIDAFAVQSRLLLDRIRRYRIALAPIKSLPAEILSQIFLFTASGHPLALPFSERDPRIVCSRICAFWRTTALRYPALWNDLMLSSSKFAHRQPGPRRDHVAFWVLRSGSSPFSLRIEPAFSARNTLSLVWTPPVLMAFSTRLKKFHVHLSVYQFETLCMLPMNSFERLEEFSLSIMSTKFQQPSGIPMSFNFLALEAITIVGNVTLTLSSLPWAQLRKVDFKGMDAAGGFYLDILGRMPNVEECVFDSVCMRKPYRSLSTSGEIKLTKLKKLLLTFQEGYGYFPFFDRLAVTNLEDLEMEGVQGQDWDQAAFGELLRRSGCRLKRLSVWNTSFESAGSQFPTARILQLNPTLEDVRLLGFSAMDAADWENIGLGILGPELKRLDMSLDMVELLLSMLRLRESTMAWMRSSYAVSRIGEVNVTMHGWATAKQELEILELRHKGLLTFRFQHLTHRPWRQSCGVVCRQYL</sequence>
<keyword evidence="2" id="KW-1185">Reference proteome</keyword>
<evidence type="ECO:0000313" key="1">
    <source>
        <dbReference type="EMBL" id="TFK61408.1"/>
    </source>
</evidence>
<dbReference type="EMBL" id="ML208663">
    <property type="protein sequence ID" value="TFK61408.1"/>
    <property type="molecule type" value="Genomic_DNA"/>
</dbReference>
<accession>A0ACD3A6U5</accession>
<name>A0ACD3A6U5_9AGAR</name>
<evidence type="ECO:0000313" key="2">
    <source>
        <dbReference type="Proteomes" id="UP000308600"/>
    </source>
</evidence>
<reference evidence="1 2" key="1">
    <citation type="journal article" date="2019" name="Nat. Ecol. Evol.">
        <title>Megaphylogeny resolves global patterns of mushroom evolution.</title>
        <authorList>
            <person name="Varga T."/>
            <person name="Krizsan K."/>
            <person name="Foldi C."/>
            <person name="Dima B."/>
            <person name="Sanchez-Garcia M."/>
            <person name="Sanchez-Ramirez S."/>
            <person name="Szollosi G.J."/>
            <person name="Szarkandi J.G."/>
            <person name="Papp V."/>
            <person name="Albert L."/>
            <person name="Andreopoulos W."/>
            <person name="Angelini C."/>
            <person name="Antonin V."/>
            <person name="Barry K.W."/>
            <person name="Bougher N.L."/>
            <person name="Buchanan P."/>
            <person name="Buyck B."/>
            <person name="Bense V."/>
            <person name="Catcheside P."/>
            <person name="Chovatia M."/>
            <person name="Cooper J."/>
            <person name="Damon W."/>
            <person name="Desjardin D."/>
            <person name="Finy P."/>
            <person name="Geml J."/>
            <person name="Haridas S."/>
            <person name="Hughes K."/>
            <person name="Justo A."/>
            <person name="Karasinski D."/>
            <person name="Kautmanova I."/>
            <person name="Kiss B."/>
            <person name="Kocsube S."/>
            <person name="Kotiranta H."/>
            <person name="LaButti K.M."/>
            <person name="Lechner B.E."/>
            <person name="Liimatainen K."/>
            <person name="Lipzen A."/>
            <person name="Lukacs Z."/>
            <person name="Mihaltcheva S."/>
            <person name="Morgado L.N."/>
            <person name="Niskanen T."/>
            <person name="Noordeloos M.E."/>
            <person name="Ohm R.A."/>
            <person name="Ortiz-Santana B."/>
            <person name="Ovrebo C."/>
            <person name="Racz N."/>
            <person name="Riley R."/>
            <person name="Savchenko A."/>
            <person name="Shiryaev A."/>
            <person name="Soop K."/>
            <person name="Spirin V."/>
            <person name="Szebenyi C."/>
            <person name="Tomsovsky M."/>
            <person name="Tulloss R.E."/>
            <person name="Uehling J."/>
            <person name="Grigoriev I.V."/>
            <person name="Vagvolgyi C."/>
            <person name="Papp T."/>
            <person name="Martin F.M."/>
            <person name="Miettinen O."/>
            <person name="Hibbett D.S."/>
            <person name="Nagy L.G."/>
        </authorList>
    </citation>
    <scope>NUCLEOTIDE SEQUENCE [LARGE SCALE GENOMIC DNA]</scope>
    <source>
        <strain evidence="1 2">NL-1719</strain>
    </source>
</reference>
<gene>
    <name evidence="1" type="ORF">BDN72DRAFT_904143</name>
</gene>
<dbReference type="Proteomes" id="UP000308600">
    <property type="component" value="Unassembled WGS sequence"/>
</dbReference>